<dbReference type="Gene3D" id="2.40.30.10">
    <property type="entry name" value="Translation factors"/>
    <property type="match status" value="1"/>
</dbReference>
<evidence type="ECO:0000313" key="3">
    <source>
        <dbReference type="Proteomes" id="UP000183317"/>
    </source>
</evidence>
<comment type="caution">
    <text evidence="2">The sequence shown here is derived from an EMBL/GenBank/DDBJ whole genome shotgun (WGS) entry which is preliminary data.</text>
</comment>
<dbReference type="CDD" id="cd00322">
    <property type="entry name" value="FNR_like"/>
    <property type="match status" value="1"/>
</dbReference>
<evidence type="ECO:0000259" key="1">
    <source>
        <dbReference type="Pfam" id="PF00175"/>
    </source>
</evidence>
<proteinExistence type="predicted"/>
<reference evidence="2 3" key="1">
    <citation type="journal article" date="2016" name="Nat. Commun.">
        <title>Thousands of microbial genomes shed light on interconnected biogeochemical processes in an aquifer system.</title>
        <authorList>
            <person name="Anantharaman K."/>
            <person name="Brown C.T."/>
            <person name="Hug L.A."/>
            <person name="Sharon I."/>
            <person name="Castelle C.J."/>
            <person name="Probst A.J."/>
            <person name="Thomas B.C."/>
            <person name="Singh A."/>
            <person name="Wilkins M.J."/>
            <person name="Karaoz U."/>
            <person name="Brodie E.L."/>
            <person name="Williams K.H."/>
            <person name="Hubbard S.S."/>
            <person name="Banfield J.F."/>
        </authorList>
    </citation>
    <scope>NUCLEOTIDE SEQUENCE [LARGE SCALE GENOMIC DNA]</scope>
</reference>
<dbReference type="InterPro" id="IPR039261">
    <property type="entry name" value="FNR_nucleotide-bd"/>
</dbReference>
<dbReference type="InterPro" id="IPR017938">
    <property type="entry name" value="Riboflavin_synthase-like_b-brl"/>
</dbReference>
<dbReference type="Proteomes" id="UP000183317">
    <property type="component" value="Unassembled WGS sequence"/>
</dbReference>
<dbReference type="PRINTS" id="PR00406">
    <property type="entry name" value="CYTB5RDTASE"/>
</dbReference>
<feature type="domain" description="Oxidoreductase FAD/NAD(P)-binding" evidence="1">
    <location>
        <begin position="94"/>
        <end position="191"/>
    </location>
</feature>
<dbReference type="InterPro" id="IPR001433">
    <property type="entry name" value="OxRdtase_FAD/NAD-bd"/>
</dbReference>
<name>A0A1F5MH49_9BACT</name>
<accession>A0A1F5MH49</accession>
<gene>
    <name evidence="2" type="ORF">A3J13_00825</name>
</gene>
<dbReference type="EMBL" id="MFDU01000002">
    <property type="protein sequence ID" value="OGE64696.1"/>
    <property type="molecule type" value="Genomic_DNA"/>
</dbReference>
<dbReference type="Pfam" id="PF00175">
    <property type="entry name" value="NAD_binding_1"/>
    <property type="match status" value="1"/>
</dbReference>
<dbReference type="AlphaFoldDB" id="A0A1F5MH49"/>
<dbReference type="InterPro" id="IPR050415">
    <property type="entry name" value="MRET"/>
</dbReference>
<dbReference type="PANTHER" id="PTHR47354:SF5">
    <property type="entry name" value="PROTEIN RFBI"/>
    <property type="match status" value="1"/>
</dbReference>
<dbReference type="PANTHER" id="PTHR47354">
    <property type="entry name" value="NADH OXIDOREDUCTASE HCR"/>
    <property type="match status" value="1"/>
</dbReference>
<evidence type="ECO:0000313" key="2">
    <source>
        <dbReference type="EMBL" id="OGE64696.1"/>
    </source>
</evidence>
<dbReference type="SUPFAM" id="SSF63380">
    <property type="entry name" value="Riboflavin synthase domain-like"/>
    <property type="match status" value="1"/>
</dbReference>
<dbReference type="Gene3D" id="3.40.50.80">
    <property type="entry name" value="Nucleotide-binding domain of ferredoxin-NADP reductase (FNR) module"/>
    <property type="match status" value="1"/>
</dbReference>
<sequence>MQLEIKAIKKEAGGVFSLLFSKPENFIFYPGQYLDIGRILSISSSPTEDFVMLTYKTGISSFKKMLEKVKIGDLFSSSHPAGTVVMDNSSPIVMIAGGIGITPHRSMIKWAVDSKADLPITLIYSNSDEDFIFKEELDEWVKQYPKLKIHYMVTSKDGHLTKEKLRSIINFPLSIINSIFYLAGPPSLVDDFENILLSLGIDETSIRTDRFDGL</sequence>
<dbReference type="GO" id="GO:0016491">
    <property type="term" value="F:oxidoreductase activity"/>
    <property type="evidence" value="ECO:0007669"/>
    <property type="project" value="InterPro"/>
</dbReference>
<protein>
    <recommendedName>
        <fullName evidence="1">Oxidoreductase FAD/NAD(P)-binding domain-containing protein</fullName>
    </recommendedName>
</protein>
<dbReference type="SUPFAM" id="SSF52343">
    <property type="entry name" value="Ferredoxin reductase-like, C-terminal NADP-linked domain"/>
    <property type="match status" value="1"/>
</dbReference>
<organism evidence="2 3">
    <name type="scientific">Candidatus Daviesbacteria bacterium RIFCSPLOWO2_02_FULL_36_8</name>
    <dbReference type="NCBI Taxonomy" id="1797793"/>
    <lineage>
        <taxon>Bacteria</taxon>
        <taxon>Candidatus Daviesiibacteriota</taxon>
    </lineage>
</organism>